<sequence>MKKAGSLFLILVFTFFSVFCSSADTTHAAANGDMQVQKLKQRGFKSPKFHKDAKKTQFKAQKQHKNVEYDVLATMNEDTKDVVLEVESTEKSQPEVYQVDIHEADGDLLVATFTDKATGKKYEVDNTKAKSNFAFVIPIGIVIGEALVAHLLAASLAIVVAGVTYVAATEIASKLRKEKRYEHYAATLNKAKTGMYIGPSLTYKQAKSKLKKGDVWSISKSLARKVAQGAGGNRIPIGPEIHNKDKNGKVKSGKYYYHYHTYNRAGGHSFY</sequence>
<protein>
    <submittedName>
        <fullName evidence="3">Uncharacterized protein</fullName>
    </submittedName>
</protein>
<keyword evidence="1" id="KW-1133">Transmembrane helix</keyword>
<dbReference type="EMBL" id="JXLP01000010">
    <property type="protein sequence ID" value="KIL78206.1"/>
    <property type="molecule type" value="Genomic_DNA"/>
</dbReference>
<proteinExistence type="predicted"/>
<keyword evidence="4" id="KW-1185">Reference proteome</keyword>
<gene>
    <name evidence="3" type="ORF">SD77_0807</name>
</gene>
<reference evidence="3 4" key="1">
    <citation type="submission" date="2015-01" db="EMBL/GenBank/DDBJ databases">
        <title>Genome Assembly of Bacillus badius MTCC 1458.</title>
        <authorList>
            <person name="Verma A."/>
            <person name="Khatri I."/>
            <person name="Mual P."/>
            <person name="Subramanian S."/>
            <person name="Krishnamurthi S."/>
        </authorList>
    </citation>
    <scope>NUCLEOTIDE SEQUENCE [LARGE SCALE GENOMIC DNA]</scope>
    <source>
        <strain evidence="3 4">MTCC 1458</strain>
    </source>
</reference>
<dbReference type="Proteomes" id="UP000031982">
    <property type="component" value="Unassembled WGS sequence"/>
</dbReference>
<evidence type="ECO:0000313" key="4">
    <source>
        <dbReference type="Proteomes" id="UP000031982"/>
    </source>
</evidence>
<keyword evidence="1" id="KW-0472">Membrane</keyword>
<keyword evidence="1" id="KW-0812">Transmembrane</keyword>
<name>A0ABR5ATY2_BACBA</name>
<keyword evidence="2" id="KW-0732">Signal</keyword>
<evidence type="ECO:0000256" key="1">
    <source>
        <dbReference type="SAM" id="Phobius"/>
    </source>
</evidence>
<dbReference type="NCBIfam" id="NF038340">
    <property type="entry name" value="SAR2788_fam"/>
    <property type="match status" value="1"/>
</dbReference>
<organism evidence="3 4">
    <name type="scientific">Bacillus badius</name>
    <dbReference type="NCBI Taxonomy" id="1455"/>
    <lineage>
        <taxon>Bacteria</taxon>
        <taxon>Bacillati</taxon>
        <taxon>Bacillota</taxon>
        <taxon>Bacilli</taxon>
        <taxon>Bacillales</taxon>
        <taxon>Bacillaceae</taxon>
        <taxon>Pseudobacillus</taxon>
    </lineage>
</organism>
<feature type="signal peptide" evidence="2">
    <location>
        <begin position="1"/>
        <end position="23"/>
    </location>
</feature>
<comment type="caution">
    <text evidence="3">The sequence shown here is derived from an EMBL/GenBank/DDBJ whole genome shotgun (WGS) entry which is preliminary data.</text>
</comment>
<evidence type="ECO:0000313" key="3">
    <source>
        <dbReference type="EMBL" id="KIL78206.1"/>
    </source>
</evidence>
<feature type="transmembrane region" description="Helical" evidence="1">
    <location>
        <begin position="147"/>
        <end position="168"/>
    </location>
</feature>
<evidence type="ECO:0000256" key="2">
    <source>
        <dbReference type="SAM" id="SignalP"/>
    </source>
</evidence>
<dbReference type="RefSeq" id="WP_052475289.1">
    <property type="nucleotide sequence ID" value="NZ_JARTHD010000053.1"/>
</dbReference>
<feature type="chain" id="PRO_5045404987" evidence="2">
    <location>
        <begin position="24"/>
        <end position="271"/>
    </location>
</feature>
<accession>A0ABR5ATY2</accession>